<sequence length="207" mass="23931">MEKPYIVGITGGSASGKTTVLKSIINSFGEEDICLVSQDNYYKPRNQQPVDENGVHNFDKPVSIDFESFRSDIISLMNGETVKRQEYVFNNPSATPTLIEWKPAPIIIVEGLFVFYDEAIEELLDLKVFIDAKEHIKLKRRIIRDSEERGYDLEDVLYRYEKHVIPTYERYINPLKDDADMIIPNNNCYKKGTAVLVEFLRNKLEKS</sequence>
<evidence type="ECO:0000256" key="3">
    <source>
        <dbReference type="ARBA" id="ARBA00022679"/>
    </source>
</evidence>
<keyword evidence="3 7" id="KW-0808">Transferase</keyword>
<dbReference type="EMBL" id="JAVDQD010000001">
    <property type="protein sequence ID" value="MDR6237997.1"/>
    <property type="molecule type" value="Genomic_DNA"/>
</dbReference>
<gene>
    <name evidence="7" type="ORF">HNQ88_000973</name>
</gene>
<dbReference type="NCBIfam" id="NF004018">
    <property type="entry name" value="PRK05480.1"/>
    <property type="match status" value="1"/>
</dbReference>
<evidence type="ECO:0000256" key="5">
    <source>
        <dbReference type="ARBA" id="ARBA00022777"/>
    </source>
</evidence>
<keyword evidence="4" id="KW-0547">Nucleotide-binding</keyword>
<comment type="caution">
    <text evidence="7">The sequence shown here is derived from an EMBL/GenBank/DDBJ whole genome shotgun (WGS) entry which is preliminary data.</text>
</comment>
<dbReference type="Pfam" id="PF00485">
    <property type="entry name" value="PRK"/>
    <property type="match status" value="1"/>
</dbReference>
<dbReference type="RefSeq" id="WP_309937467.1">
    <property type="nucleotide sequence ID" value="NZ_AP025305.1"/>
</dbReference>
<keyword evidence="5 7" id="KW-0418">Kinase</keyword>
<dbReference type="SUPFAM" id="SSF52540">
    <property type="entry name" value="P-loop containing nucleoside triphosphate hydrolases"/>
    <property type="match status" value="1"/>
</dbReference>
<dbReference type="GO" id="GO:0005524">
    <property type="term" value="F:ATP binding"/>
    <property type="evidence" value="ECO:0007669"/>
    <property type="project" value="InterPro"/>
</dbReference>
<evidence type="ECO:0000259" key="6">
    <source>
        <dbReference type="Pfam" id="PF00485"/>
    </source>
</evidence>
<comment type="pathway">
    <text evidence="1">Pyrimidine metabolism; UMP biosynthesis via salvage pathway; UMP from uridine: step 1/1.</text>
</comment>
<organism evidence="7 8">
    <name type="scientific">Aureibacter tunicatorum</name>
    <dbReference type="NCBI Taxonomy" id="866807"/>
    <lineage>
        <taxon>Bacteria</taxon>
        <taxon>Pseudomonadati</taxon>
        <taxon>Bacteroidota</taxon>
        <taxon>Cytophagia</taxon>
        <taxon>Cytophagales</taxon>
        <taxon>Persicobacteraceae</taxon>
        <taxon>Aureibacter</taxon>
    </lineage>
</organism>
<evidence type="ECO:0000313" key="7">
    <source>
        <dbReference type="EMBL" id="MDR6237997.1"/>
    </source>
</evidence>
<dbReference type="Gene3D" id="3.40.50.300">
    <property type="entry name" value="P-loop containing nucleotide triphosphate hydrolases"/>
    <property type="match status" value="1"/>
</dbReference>
<evidence type="ECO:0000256" key="4">
    <source>
        <dbReference type="ARBA" id="ARBA00022741"/>
    </source>
</evidence>
<feature type="domain" description="Phosphoribulokinase/uridine kinase" evidence="6">
    <location>
        <begin position="6"/>
        <end position="187"/>
    </location>
</feature>
<dbReference type="GO" id="GO:0004849">
    <property type="term" value="F:uridine kinase activity"/>
    <property type="evidence" value="ECO:0007669"/>
    <property type="project" value="UniProtKB-EC"/>
</dbReference>
<evidence type="ECO:0000256" key="1">
    <source>
        <dbReference type="ARBA" id="ARBA00004690"/>
    </source>
</evidence>
<evidence type="ECO:0000256" key="2">
    <source>
        <dbReference type="ARBA" id="ARBA00012137"/>
    </source>
</evidence>
<dbReference type="InterPro" id="IPR006083">
    <property type="entry name" value="PRK/URK"/>
</dbReference>
<dbReference type="PANTHER" id="PTHR10285">
    <property type="entry name" value="URIDINE KINASE"/>
    <property type="match status" value="1"/>
</dbReference>
<dbReference type="PRINTS" id="PR00988">
    <property type="entry name" value="URIDINKINASE"/>
</dbReference>
<keyword evidence="8" id="KW-1185">Reference proteome</keyword>
<dbReference type="EC" id="2.7.1.48" evidence="2"/>
<dbReference type="CDD" id="cd02023">
    <property type="entry name" value="UMPK"/>
    <property type="match status" value="1"/>
</dbReference>
<proteinExistence type="predicted"/>
<dbReference type="InterPro" id="IPR000764">
    <property type="entry name" value="Uridine_kinase-like"/>
</dbReference>
<dbReference type="AlphaFoldDB" id="A0AAE3XKB6"/>
<evidence type="ECO:0000313" key="8">
    <source>
        <dbReference type="Proteomes" id="UP001185092"/>
    </source>
</evidence>
<protein>
    <recommendedName>
        <fullName evidence="2">uridine/cytidine kinase</fullName>
        <ecNumber evidence="2">2.7.1.48</ecNumber>
    </recommendedName>
</protein>
<dbReference type="InterPro" id="IPR027417">
    <property type="entry name" value="P-loop_NTPase"/>
</dbReference>
<name>A0AAE3XKB6_9BACT</name>
<accession>A0AAE3XKB6</accession>
<reference evidence="7" key="1">
    <citation type="submission" date="2023-07" db="EMBL/GenBank/DDBJ databases">
        <title>Genomic Encyclopedia of Type Strains, Phase IV (KMG-IV): sequencing the most valuable type-strain genomes for metagenomic binning, comparative biology and taxonomic classification.</title>
        <authorList>
            <person name="Goeker M."/>
        </authorList>
    </citation>
    <scope>NUCLEOTIDE SEQUENCE</scope>
    <source>
        <strain evidence="7">DSM 26174</strain>
    </source>
</reference>
<dbReference type="Proteomes" id="UP001185092">
    <property type="component" value="Unassembled WGS sequence"/>
</dbReference>